<reference evidence="2 3" key="1">
    <citation type="submission" date="2023-06" db="EMBL/GenBank/DDBJ databases">
        <title>Aquibacillus rhizosphaerae LR5S19.</title>
        <authorList>
            <person name="Sun J.-Q."/>
        </authorList>
    </citation>
    <scope>NUCLEOTIDE SEQUENCE [LARGE SCALE GENOMIC DNA]</scope>
    <source>
        <strain evidence="2 3">LR5S19</strain>
    </source>
</reference>
<dbReference type="Proteomes" id="UP001235343">
    <property type="component" value="Unassembled WGS sequence"/>
</dbReference>
<feature type="compositionally biased region" description="Polar residues" evidence="1">
    <location>
        <begin position="181"/>
        <end position="190"/>
    </location>
</feature>
<feature type="compositionally biased region" description="Basic residues" evidence="1">
    <location>
        <begin position="168"/>
        <end position="177"/>
    </location>
</feature>
<sequence length="190" mass="20468">MFSGPRGQSPFQQMPNPNAMRQSPFFGSGFGTPVPQQAPVAKGGIQGLLQKFMKPGAGASQGLVQGTAKGATSGGGITQTLANVQQVMKMAQSASPIIQQYGPMVKNLPSMLAMLKAFNEADDDEESDTDNELEDIDDDHETDNETNDKTKIDIKQENINKVETDYKKTKKVSSKKPKQSDGSSTPKLFI</sequence>
<evidence type="ECO:0000313" key="3">
    <source>
        <dbReference type="Proteomes" id="UP001235343"/>
    </source>
</evidence>
<organism evidence="2 3">
    <name type="scientific">Aquibacillus rhizosphaerae</name>
    <dbReference type="NCBI Taxonomy" id="3051431"/>
    <lineage>
        <taxon>Bacteria</taxon>
        <taxon>Bacillati</taxon>
        <taxon>Bacillota</taxon>
        <taxon>Bacilli</taxon>
        <taxon>Bacillales</taxon>
        <taxon>Bacillaceae</taxon>
        <taxon>Aquibacillus</taxon>
    </lineage>
</organism>
<dbReference type="RefSeq" id="WP_285930655.1">
    <property type="nucleotide sequence ID" value="NZ_JASTZU010000018.1"/>
</dbReference>
<accession>A0ABT7L540</accession>
<dbReference type="Pfam" id="PF14181">
    <property type="entry name" value="YqfQ"/>
    <property type="match status" value="1"/>
</dbReference>
<evidence type="ECO:0000313" key="2">
    <source>
        <dbReference type="EMBL" id="MDL4839710.1"/>
    </source>
</evidence>
<gene>
    <name evidence="2" type="primary">vrrA</name>
    <name evidence="2" type="ORF">QQS35_04460</name>
</gene>
<feature type="compositionally biased region" description="Polar residues" evidence="1">
    <location>
        <begin position="9"/>
        <end position="21"/>
    </location>
</feature>
<keyword evidence="3" id="KW-1185">Reference proteome</keyword>
<dbReference type="InterPro" id="IPR025571">
    <property type="entry name" value="YqfQ"/>
</dbReference>
<protein>
    <submittedName>
        <fullName evidence="2">VrrA/YqfQ family protein</fullName>
    </submittedName>
</protein>
<name>A0ABT7L540_9BACI</name>
<dbReference type="EMBL" id="JASTZU010000018">
    <property type="protein sequence ID" value="MDL4839710.1"/>
    <property type="molecule type" value="Genomic_DNA"/>
</dbReference>
<feature type="compositionally biased region" description="Basic and acidic residues" evidence="1">
    <location>
        <begin position="146"/>
        <end position="167"/>
    </location>
</feature>
<comment type="caution">
    <text evidence="2">The sequence shown here is derived from an EMBL/GenBank/DDBJ whole genome shotgun (WGS) entry which is preliminary data.</text>
</comment>
<feature type="compositionally biased region" description="Acidic residues" evidence="1">
    <location>
        <begin position="121"/>
        <end position="145"/>
    </location>
</feature>
<evidence type="ECO:0000256" key="1">
    <source>
        <dbReference type="SAM" id="MobiDB-lite"/>
    </source>
</evidence>
<proteinExistence type="predicted"/>
<feature type="region of interest" description="Disordered" evidence="1">
    <location>
        <begin position="121"/>
        <end position="190"/>
    </location>
</feature>
<feature type="region of interest" description="Disordered" evidence="1">
    <location>
        <begin position="1"/>
        <end position="31"/>
    </location>
</feature>